<dbReference type="GeneID" id="54485844"/>
<dbReference type="OrthoDB" id="2865258at2759"/>
<dbReference type="InterPro" id="IPR036412">
    <property type="entry name" value="HAD-like_sf"/>
</dbReference>
<dbReference type="SFLD" id="SFLDG01129">
    <property type="entry name" value="C1.5:_HAD__Beta-PGM__Phosphata"/>
    <property type="match status" value="1"/>
</dbReference>
<dbReference type="FunFam" id="3.40.50.1000:FF:000155">
    <property type="entry name" value="Putative magnesium dependent phosphatase"/>
    <property type="match status" value="1"/>
</dbReference>
<feature type="region of interest" description="Disordered" evidence="1">
    <location>
        <begin position="1"/>
        <end position="27"/>
    </location>
</feature>
<proteinExistence type="predicted"/>
<dbReference type="PANTHER" id="PTHR17901:SF14">
    <property type="entry name" value="MAGNESIUM-DEPENDENT PHOSPHATASE 1"/>
    <property type="match status" value="1"/>
</dbReference>
<dbReference type="NCBIfam" id="TIGR01685">
    <property type="entry name" value="MDP-1"/>
    <property type="match status" value="1"/>
</dbReference>
<evidence type="ECO:0000256" key="1">
    <source>
        <dbReference type="SAM" id="MobiDB-lite"/>
    </source>
</evidence>
<dbReference type="InterPro" id="IPR023214">
    <property type="entry name" value="HAD_sf"/>
</dbReference>
<dbReference type="EMBL" id="ML996582">
    <property type="protein sequence ID" value="KAF2753998.1"/>
    <property type="molecule type" value="Genomic_DNA"/>
</dbReference>
<evidence type="ECO:0000313" key="3">
    <source>
        <dbReference type="Proteomes" id="UP000799437"/>
    </source>
</evidence>
<sequence length="218" mass="24105">MPLRIGGASKTTTKTDPPENVPEPETFNDGLPLPKILIFDLDYTLWPFWVDTHVTPPLKGQEGGLSVKDRYGEGFGFYSEVGGILDAARAKNIKIAAASRTSSPELAREMLRLLRIPRAAAAAAAAADGSSSSSSSEHAGKFFDYKEIYPGDKKTHMAQIKKNSGLEYADMLFFDDESRNKNVEQLGVVMRLVRDGVTRAEIDEGVRMWRRKNHRMGS</sequence>
<accession>A0A6A6VTI5</accession>
<dbReference type="GO" id="GO:0003993">
    <property type="term" value="F:acid phosphatase activity"/>
    <property type="evidence" value="ECO:0007669"/>
    <property type="project" value="TreeGrafter"/>
</dbReference>
<dbReference type="Pfam" id="PF12689">
    <property type="entry name" value="Acid_PPase"/>
    <property type="match status" value="1"/>
</dbReference>
<dbReference type="SFLD" id="SFLDG01131">
    <property type="entry name" value="C1.5.2:_MDP_Like"/>
    <property type="match status" value="1"/>
</dbReference>
<protein>
    <submittedName>
        <fullName evidence="2">Magnesium-dependent phosphatase-1</fullName>
    </submittedName>
</protein>
<dbReference type="InterPro" id="IPR010033">
    <property type="entry name" value="HAD_SF_ppase_IIIC"/>
</dbReference>
<reference evidence="2" key="1">
    <citation type="journal article" date="2020" name="Stud. Mycol.">
        <title>101 Dothideomycetes genomes: a test case for predicting lifestyles and emergence of pathogens.</title>
        <authorList>
            <person name="Haridas S."/>
            <person name="Albert R."/>
            <person name="Binder M."/>
            <person name="Bloem J."/>
            <person name="Labutti K."/>
            <person name="Salamov A."/>
            <person name="Andreopoulos B."/>
            <person name="Baker S."/>
            <person name="Barry K."/>
            <person name="Bills G."/>
            <person name="Bluhm B."/>
            <person name="Cannon C."/>
            <person name="Castanera R."/>
            <person name="Culley D."/>
            <person name="Daum C."/>
            <person name="Ezra D."/>
            <person name="Gonzalez J."/>
            <person name="Henrissat B."/>
            <person name="Kuo A."/>
            <person name="Liang C."/>
            <person name="Lipzen A."/>
            <person name="Lutzoni F."/>
            <person name="Magnuson J."/>
            <person name="Mondo S."/>
            <person name="Nolan M."/>
            <person name="Ohm R."/>
            <person name="Pangilinan J."/>
            <person name="Park H.-J."/>
            <person name="Ramirez L."/>
            <person name="Alfaro M."/>
            <person name="Sun H."/>
            <person name="Tritt A."/>
            <person name="Yoshinaga Y."/>
            <person name="Zwiers L.-H."/>
            <person name="Turgeon B."/>
            <person name="Goodwin S."/>
            <person name="Spatafora J."/>
            <person name="Crous P."/>
            <person name="Grigoriev I."/>
        </authorList>
    </citation>
    <scope>NUCLEOTIDE SEQUENCE</scope>
    <source>
        <strain evidence="2">CBS 121739</strain>
    </source>
</reference>
<dbReference type="AlphaFoldDB" id="A0A6A6VTI5"/>
<dbReference type="SUPFAM" id="SSF56784">
    <property type="entry name" value="HAD-like"/>
    <property type="match status" value="1"/>
</dbReference>
<dbReference type="NCBIfam" id="TIGR01681">
    <property type="entry name" value="HAD-SF-IIIC"/>
    <property type="match status" value="1"/>
</dbReference>
<dbReference type="Proteomes" id="UP000799437">
    <property type="component" value="Unassembled WGS sequence"/>
</dbReference>
<organism evidence="2 3">
    <name type="scientific">Pseudovirgaria hyperparasitica</name>
    <dbReference type="NCBI Taxonomy" id="470096"/>
    <lineage>
        <taxon>Eukaryota</taxon>
        <taxon>Fungi</taxon>
        <taxon>Dikarya</taxon>
        <taxon>Ascomycota</taxon>
        <taxon>Pezizomycotina</taxon>
        <taxon>Dothideomycetes</taxon>
        <taxon>Dothideomycetes incertae sedis</taxon>
        <taxon>Acrospermales</taxon>
        <taxon>Acrospermaceae</taxon>
        <taxon>Pseudovirgaria</taxon>
    </lineage>
</organism>
<evidence type="ECO:0000313" key="2">
    <source>
        <dbReference type="EMBL" id="KAF2753998.1"/>
    </source>
</evidence>
<name>A0A6A6VTI5_9PEZI</name>
<dbReference type="RefSeq" id="XP_033596449.1">
    <property type="nucleotide sequence ID" value="XM_033744790.1"/>
</dbReference>
<keyword evidence="3" id="KW-1185">Reference proteome</keyword>
<dbReference type="SFLD" id="SFLDS00003">
    <property type="entry name" value="Haloacid_Dehalogenase"/>
    <property type="match status" value="1"/>
</dbReference>
<dbReference type="Gene3D" id="3.40.50.1000">
    <property type="entry name" value="HAD superfamily/HAD-like"/>
    <property type="match status" value="1"/>
</dbReference>
<gene>
    <name evidence="2" type="ORF">EJ05DRAFT_480011</name>
</gene>
<dbReference type="InterPro" id="IPR010036">
    <property type="entry name" value="MDP_1_eu_arc"/>
</dbReference>
<dbReference type="PANTHER" id="PTHR17901">
    <property type="entry name" value="MAGNESIUM-DEPENDENT PHOSPHATASE 1 MDP1"/>
    <property type="match status" value="1"/>
</dbReference>